<dbReference type="EMBL" id="JACGWM010000007">
    <property type="protein sequence ID" value="KAL0363418.1"/>
    <property type="molecule type" value="Genomic_DNA"/>
</dbReference>
<dbReference type="InterPro" id="IPR001611">
    <property type="entry name" value="Leu-rich_rpt"/>
</dbReference>
<dbReference type="Gene3D" id="3.80.10.10">
    <property type="entry name" value="Ribonuclease Inhibitor"/>
    <property type="match status" value="1"/>
</dbReference>
<comment type="subcellular location">
    <subcellularLocation>
        <location evidence="1">Cell envelope</location>
    </subcellularLocation>
    <subcellularLocation>
        <location evidence="2">Membrane</location>
    </subcellularLocation>
</comment>
<evidence type="ECO:0000256" key="2">
    <source>
        <dbReference type="ARBA" id="ARBA00004370"/>
    </source>
</evidence>
<dbReference type="AlphaFoldDB" id="A0AAW2Q6I9"/>
<evidence type="ECO:0000256" key="6">
    <source>
        <dbReference type="ARBA" id="ARBA00023136"/>
    </source>
</evidence>
<dbReference type="FunFam" id="3.80.10.10:FF:000041">
    <property type="entry name" value="LRR receptor-like serine/threonine-protein kinase ERECTA"/>
    <property type="match status" value="1"/>
</dbReference>
<dbReference type="Pfam" id="PF00560">
    <property type="entry name" value="LRR_1"/>
    <property type="match status" value="1"/>
</dbReference>
<comment type="caution">
    <text evidence="8">The sequence shown here is derived from an EMBL/GenBank/DDBJ whole genome shotgun (WGS) entry which is preliminary data.</text>
</comment>
<reference evidence="8" key="2">
    <citation type="journal article" date="2024" name="Plant">
        <title>Genomic evolution and insights into agronomic trait innovations of Sesamum species.</title>
        <authorList>
            <person name="Miao H."/>
            <person name="Wang L."/>
            <person name="Qu L."/>
            <person name="Liu H."/>
            <person name="Sun Y."/>
            <person name="Le M."/>
            <person name="Wang Q."/>
            <person name="Wei S."/>
            <person name="Zheng Y."/>
            <person name="Lin W."/>
            <person name="Duan Y."/>
            <person name="Cao H."/>
            <person name="Xiong S."/>
            <person name="Wang X."/>
            <person name="Wei L."/>
            <person name="Li C."/>
            <person name="Ma Q."/>
            <person name="Ju M."/>
            <person name="Zhao R."/>
            <person name="Li G."/>
            <person name="Mu C."/>
            <person name="Tian Q."/>
            <person name="Mei H."/>
            <person name="Zhang T."/>
            <person name="Gao T."/>
            <person name="Zhang H."/>
        </authorList>
    </citation>
    <scope>NUCLEOTIDE SEQUENCE</scope>
    <source>
        <strain evidence="8">KEN8</strain>
    </source>
</reference>
<evidence type="ECO:0000256" key="5">
    <source>
        <dbReference type="ARBA" id="ARBA00022737"/>
    </source>
</evidence>
<evidence type="ECO:0000256" key="7">
    <source>
        <dbReference type="ARBA" id="ARBA00023180"/>
    </source>
</evidence>
<dbReference type="PANTHER" id="PTHR48059:SF4">
    <property type="entry name" value="POLYGALACTURONASE INHIBITOR 1-RELATED"/>
    <property type="match status" value="1"/>
</dbReference>
<dbReference type="PANTHER" id="PTHR48059">
    <property type="entry name" value="POLYGALACTURONASE INHIBITOR 1"/>
    <property type="match status" value="1"/>
</dbReference>
<keyword evidence="3" id="KW-0433">Leucine-rich repeat</keyword>
<accession>A0AAW2Q6I9</accession>
<dbReference type="GO" id="GO:0016020">
    <property type="term" value="C:membrane"/>
    <property type="evidence" value="ECO:0007669"/>
    <property type="project" value="UniProtKB-SubCell"/>
</dbReference>
<dbReference type="Pfam" id="PF13855">
    <property type="entry name" value="LRR_8"/>
    <property type="match status" value="1"/>
</dbReference>
<keyword evidence="6" id="KW-0472">Membrane</keyword>
<name>A0AAW2Q6I9_9LAMI</name>
<evidence type="ECO:0000256" key="1">
    <source>
        <dbReference type="ARBA" id="ARBA00004196"/>
    </source>
</evidence>
<dbReference type="InterPro" id="IPR032675">
    <property type="entry name" value="LRR_dom_sf"/>
</dbReference>
<dbReference type="InterPro" id="IPR051848">
    <property type="entry name" value="PGIP"/>
</dbReference>
<dbReference type="SUPFAM" id="SSF52058">
    <property type="entry name" value="L domain-like"/>
    <property type="match status" value="1"/>
</dbReference>
<keyword evidence="5" id="KW-0677">Repeat</keyword>
<organism evidence="8">
    <name type="scientific">Sesamum calycinum</name>
    <dbReference type="NCBI Taxonomy" id="2727403"/>
    <lineage>
        <taxon>Eukaryota</taxon>
        <taxon>Viridiplantae</taxon>
        <taxon>Streptophyta</taxon>
        <taxon>Embryophyta</taxon>
        <taxon>Tracheophyta</taxon>
        <taxon>Spermatophyta</taxon>
        <taxon>Magnoliopsida</taxon>
        <taxon>eudicotyledons</taxon>
        <taxon>Gunneridae</taxon>
        <taxon>Pentapetalae</taxon>
        <taxon>asterids</taxon>
        <taxon>lamiids</taxon>
        <taxon>Lamiales</taxon>
        <taxon>Pedaliaceae</taxon>
        <taxon>Sesamum</taxon>
    </lineage>
</organism>
<sequence length="196" mass="21817">MLHHRHSPLFSLLVFSPAPHSLPEPRRLVPPASQGRLRRSKRCPLRLEPCSNLSGPFPSILCRLKSLSFISLYDNFINSTLVEDELALCQSLEHLDLAQNYLTGELPRRLADLPNLKYLDLTGNNFSGVIPDSFGTFQKLEVLSLVENLLEGTVPAFLGNVSTLKQLNLSYNPFSTGRIPPELGNLTNLEAVADRD</sequence>
<keyword evidence="4" id="KW-0732">Signal</keyword>
<protein>
    <submittedName>
        <fullName evidence="8">Uncharacterized protein</fullName>
    </submittedName>
</protein>
<keyword evidence="7" id="KW-0325">Glycoprotein</keyword>
<evidence type="ECO:0000256" key="3">
    <source>
        <dbReference type="ARBA" id="ARBA00022614"/>
    </source>
</evidence>
<proteinExistence type="predicted"/>
<evidence type="ECO:0000256" key="4">
    <source>
        <dbReference type="ARBA" id="ARBA00022729"/>
    </source>
</evidence>
<gene>
    <name evidence="8" type="ORF">Scaly_1297000</name>
</gene>
<evidence type="ECO:0000313" key="8">
    <source>
        <dbReference type="EMBL" id="KAL0363418.1"/>
    </source>
</evidence>
<reference evidence="8" key="1">
    <citation type="submission" date="2020-06" db="EMBL/GenBank/DDBJ databases">
        <authorList>
            <person name="Li T."/>
            <person name="Hu X."/>
            <person name="Zhang T."/>
            <person name="Song X."/>
            <person name="Zhang H."/>
            <person name="Dai N."/>
            <person name="Sheng W."/>
            <person name="Hou X."/>
            <person name="Wei L."/>
        </authorList>
    </citation>
    <scope>NUCLEOTIDE SEQUENCE</scope>
    <source>
        <strain evidence="8">KEN8</strain>
        <tissue evidence="8">Leaf</tissue>
    </source>
</reference>